<protein>
    <recommendedName>
        <fullName evidence="4">Metal-dependent protein hydrolase</fullName>
    </recommendedName>
</protein>
<dbReference type="Proteomes" id="UP001271007">
    <property type="component" value="Unassembled WGS sequence"/>
</dbReference>
<dbReference type="AlphaFoldDB" id="A0AAJ0D7M8"/>
<comment type="caution">
    <text evidence="2">The sequence shown here is derived from an EMBL/GenBank/DDBJ whole genome shotgun (WGS) entry which is preliminary data.</text>
</comment>
<dbReference type="EMBL" id="JAWDJX010000051">
    <property type="protein sequence ID" value="KAK3048227.1"/>
    <property type="molecule type" value="Genomic_DNA"/>
</dbReference>
<dbReference type="Pfam" id="PF03690">
    <property type="entry name" value="MYG1_exonuc"/>
    <property type="match status" value="1"/>
</dbReference>
<evidence type="ECO:0008006" key="4">
    <source>
        <dbReference type="Google" id="ProtNLM"/>
    </source>
</evidence>
<dbReference type="GO" id="GO:0005634">
    <property type="term" value="C:nucleus"/>
    <property type="evidence" value="ECO:0007669"/>
    <property type="project" value="TreeGrafter"/>
</dbReference>
<gene>
    <name evidence="2" type="ORF">LTR09_010388</name>
</gene>
<organism evidence="2 3">
    <name type="scientific">Extremus antarcticus</name>
    <dbReference type="NCBI Taxonomy" id="702011"/>
    <lineage>
        <taxon>Eukaryota</taxon>
        <taxon>Fungi</taxon>
        <taxon>Dikarya</taxon>
        <taxon>Ascomycota</taxon>
        <taxon>Pezizomycotina</taxon>
        <taxon>Dothideomycetes</taxon>
        <taxon>Dothideomycetidae</taxon>
        <taxon>Mycosphaerellales</taxon>
        <taxon>Extremaceae</taxon>
        <taxon>Extremus</taxon>
    </lineage>
</organism>
<reference evidence="2" key="1">
    <citation type="submission" date="2023-04" db="EMBL/GenBank/DDBJ databases">
        <title>Black Yeasts Isolated from many extreme environments.</title>
        <authorList>
            <person name="Coleine C."/>
            <person name="Stajich J.E."/>
            <person name="Selbmann L."/>
        </authorList>
    </citation>
    <scope>NUCLEOTIDE SEQUENCE</scope>
    <source>
        <strain evidence="2">CCFEE 5312</strain>
    </source>
</reference>
<dbReference type="PANTHER" id="PTHR11215:SF1">
    <property type="entry name" value="MYG1 EXONUCLEASE"/>
    <property type="match status" value="1"/>
</dbReference>
<dbReference type="PANTHER" id="PTHR11215">
    <property type="entry name" value="METAL DEPENDENT HYDROLASE - RELATED"/>
    <property type="match status" value="1"/>
</dbReference>
<keyword evidence="3" id="KW-1185">Reference proteome</keyword>
<evidence type="ECO:0000256" key="1">
    <source>
        <dbReference type="ARBA" id="ARBA00010105"/>
    </source>
</evidence>
<dbReference type="InterPro" id="IPR003226">
    <property type="entry name" value="MYG1_exonuclease"/>
</dbReference>
<name>A0AAJ0D7M8_9PEZI</name>
<accession>A0AAJ0D7M8</accession>
<evidence type="ECO:0000313" key="3">
    <source>
        <dbReference type="Proteomes" id="UP001271007"/>
    </source>
</evidence>
<sequence length="353" mass="38873">MSTNGSQGPVIGTHNGHFHADEALAVHLLRLLPTYKNSTLIRTRDPEVLKTCDVVVDVGAVHDHGILRYDHHQREFATTFPGSNTKLSSAGLVWMHQGRGIIEQAARINEGTPDNELLYQKLYDDFMEAFDANDNGISVYDTKALNNAGIEKKFSDKGYSIASVVNRYNYAPSATSTANGTATDKSQGQEEEDARFLRASAFVGEQFDIELSDKATNWLPARALVAKAFNDRMQYDPQGRILVIPQQADGGAPWGDHLYNLERENGCEGQVLYVLFAENGEKDSKWRIRAVSVSSDSFENRKGLLEAWRGVRDEQLSEVSGVEGAVFVHAAGFIGGTKTFEGALKMAQKSVEV</sequence>
<evidence type="ECO:0000313" key="2">
    <source>
        <dbReference type="EMBL" id="KAK3048227.1"/>
    </source>
</evidence>
<comment type="similarity">
    <text evidence="1">Belongs to the MYG1 family.</text>
</comment>
<proteinExistence type="inferred from homology"/>
<dbReference type="GO" id="GO:0005737">
    <property type="term" value="C:cytoplasm"/>
    <property type="evidence" value="ECO:0007669"/>
    <property type="project" value="TreeGrafter"/>
</dbReference>